<dbReference type="SUPFAM" id="SSF54637">
    <property type="entry name" value="Thioesterase/thiol ester dehydrase-isomerase"/>
    <property type="match status" value="2"/>
</dbReference>
<dbReference type="InterPro" id="IPR049449">
    <property type="entry name" value="TesB_ACOT8-like_N"/>
</dbReference>
<sequence length="280" mass="29877">MSTETRFSHAMTLQPGPVDGDAARFAGHLNEHWTIGPKIHGGVMLALCAKAARSAGGDGLEPMVVSANYLRAPDPGAVELQTQIRKRGRQVSLVDVELVQDGRVAVRAAVTLGVPERDSAALLDANPVVAAMSTEPPADIAAIGPGHPLAGVNHLVAGCDIRIDLSELAPGTAEPRTRIWVRPRDEAPDVLFALLCGDISAPMPFAVGRRGWAPTVQLTAYLRRRPADGWLRVLSTTTEIGATWFDQDYVVIDSAGSVVAQTRQLALVPTRDPAELRDKR</sequence>
<dbReference type="Gene3D" id="2.40.160.210">
    <property type="entry name" value="Acyl-CoA thioesterase, double hotdog domain"/>
    <property type="match status" value="1"/>
</dbReference>
<dbReference type="Pfam" id="PF13622">
    <property type="entry name" value="4HBT_3"/>
    <property type="match status" value="1"/>
</dbReference>
<dbReference type="InterPro" id="IPR042171">
    <property type="entry name" value="Acyl-CoA_hotdog"/>
</dbReference>
<evidence type="ECO:0000259" key="1">
    <source>
        <dbReference type="Pfam" id="PF13622"/>
    </source>
</evidence>
<comment type="caution">
    <text evidence="3">The sequence shown here is derived from an EMBL/GenBank/DDBJ whole genome shotgun (WGS) entry which is preliminary data.</text>
</comment>
<evidence type="ECO:0000313" key="3">
    <source>
        <dbReference type="EMBL" id="GFG61556.1"/>
    </source>
</evidence>
<dbReference type="Proteomes" id="UP000465241">
    <property type="component" value="Unassembled WGS sequence"/>
</dbReference>
<proteinExistence type="predicted"/>
<dbReference type="AlphaFoldDB" id="A0A7I9WW97"/>
<feature type="domain" description="Acyl-CoA thioesterase-like N-terminal HotDog" evidence="1">
    <location>
        <begin position="31"/>
        <end position="113"/>
    </location>
</feature>
<dbReference type="EMBL" id="BLKT01000003">
    <property type="protein sequence ID" value="GFG61556.1"/>
    <property type="molecule type" value="Genomic_DNA"/>
</dbReference>
<keyword evidence="4" id="KW-1185">Reference proteome</keyword>
<reference evidence="3 4" key="1">
    <citation type="journal article" date="2019" name="Emerg. Microbes Infect.">
        <title>Comprehensive subspecies identification of 175 nontuberculous mycobacteria species based on 7547 genomic profiles.</title>
        <authorList>
            <person name="Matsumoto Y."/>
            <person name="Kinjo T."/>
            <person name="Motooka D."/>
            <person name="Nabeya D."/>
            <person name="Jung N."/>
            <person name="Uechi K."/>
            <person name="Horii T."/>
            <person name="Iida T."/>
            <person name="Fujita J."/>
            <person name="Nakamura S."/>
        </authorList>
    </citation>
    <scope>NUCLEOTIDE SEQUENCE [LARGE SCALE GENOMIC DNA]</scope>
    <source>
        <strain evidence="3 4">JCM 13392</strain>
    </source>
</reference>
<name>A0A7I9WW97_9MYCO</name>
<dbReference type="Pfam" id="PF20789">
    <property type="entry name" value="4HBT_3C"/>
    <property type="match status" value="1"/>
</dbReference>
<evidence type="ECO:0000313" key="4">
    <source>
        <dbReference type="Proteomes" id="UP000465241"/>
    </source>
</evidence>
<accession>A0A7I9WW97</accession>
<dbReference type="InterPro" id="IPR049450">
    <property type="entry name" value="ACOT8-like_C"/>
</dbReference>
<dbReference type="RefSeq" id="WP_407664161.1">
    <property type="nucleotide sequence ID" value="NZ_BAAAMC010000032.1"/>
</dbReference>
<dbReference type="PANTHER" id="PTHR38110">
    <property type="entry name" value="CHROMOSOME 23, WHOLE GENOME SHOTGUN SEQUENCE"/>
    <property type="match status" value="1"/>
</dbReference>
<evidence type="ECO:0008006" key="5">
    <source>
        <dbReference type="Google" id="ProtNLM"/>
    </source>
</evidence>
<organism evidence="3 4">
    <name type="scientific">Mycolicibacterium murale</name>
    <dbReference type="NCBI Taxonomy" id="182220"/>
    <lineage>
        <taxon>Bacteria</taxon>
        <taxon>Bacillati</taxon>
        <taxon>Actinomycetota</taxon>
        <taxon>Actinomycetes</taxon>
        <taxon>Mycobacteriales</taxon>
        <taxon>Mycobacteriaceae</taxon>
        <taxon>Mycolicibacterium</taxon>
    </lineage>
</organism>
<gene>
    <name evidence="3" type="ORF">MMUR_56920</name>
</gene>
<protein>
    <recommendedName>
        <fullName evidence="5">Diacylglycerol kinase</fullName>
    </recommendedName>
</protein>
<feature type="domain" description="Acyl-CoA thioesterase-like C-terminal" evidence="2">
    <location>
        <begin position="153"/>
        <end position="268"/>
    </location>
</feature>
<dbReference type="InterPro" id="IPR052389">
    <property type="entry name" value="Sec_Metab_Biosynth-Assoc"/>
</dbReference>
<evidence type="ECO:0000259" key="2">
    <source>
        <dbReference type="Pfam" id="PF20789"/>
    </source>
</evidence>
<dbReference type="InterPro" id="IPR029069">
    <property type="entry name" value="HotDog_dom_sf"/>
</dbReference>
<dbReference type="PANTHER" id="PTHR38110:SF1">
    <property type="entry name" value="THIOESTERASE DOMAIN-CONTAINING PROTEIN"/>
    <property type="match status" value="1"/>
</dbReference>